<feature type="compositionally biased region" description="Polar residues" evidence="3">
    <location>
        <begin position="1843"/>
        <end position="1854"/>
    </location>
</feature>
<dbReference type="PANTHER" id="PTHR48103">
    <property type="entry name" value="MIDASIN-RELATED"/>
    <property type="match status" value="1"/>
</dbReference>
<name>A0A2P4XT90_9STRA</name>
<feature type="compositionally biased region" description="Acidic residues" evidence="3">
    <location>
        <begin position="1791"/>
        <end position="1809"/>
    </location>
</feature>
<dbReference type="Gene3D" id="3.40.50.410">
    <property type="entry name" value="von Willebrand factor, type A domain"/>
    <property type="match status" value="1"/>
</dbReference>
<dbReference type="InterPro" id="IPR002035">
    <property type="entry name" value="VWF_A"/>
</dbReference>
<evidence type="ECO:0000313" key="5">
    <source>
        <dbReference type="EMBL" id="POM68756.1"/>
    </source>
</evidence>
<dbReference type="SUPFAM" id="SSF53300">
    <property type="entry name" value="vWA-like"/>
    <property type="match status" value="1"/>
</dbReference>
<dbReference type="PROSITE" id="PS50234">
    <property type="entry name" value="VWFA"/>
    <property type="match status" value="1"/>
</dbReference>
<accession>A0A2P4XT90</accession>
<feature type="compositionally biased region" description="Acidic residues" evidence="3">
    <location>
        <begin position="1510"/>
        <end position="1543"/>
    </location>
</feature>
<dbReference type="InterPro" id="IPR036465">
    <property type="entry name" value="vWFA_dom_sf"/>
</dbReference>
<dbReference type="OrthoDB" id="5186at2759"/>
<dbReference type="PANTHER" id="PTHR48103:SF2">
    <property type="entry name" value="MIDASIN"/>
    <property type="match status" value="1"/>
</dbReference>
<dbReference type="GO" id="GO:0005524">
    <property type="term" value="F:ATP binding"/>
    <property type="evidence" value="ECO:0007669"/>
    <property type="project" value="UniProtKB-KW"/>
</dbReference>
<feature type="compositionally biased region" description="Basic and acidic residues" evidence="3">
    <location>
        <begin position="1645"/>
        <end position="1659"/>
    </location>
</feature>
<reference evidence="5 6" key="1">
    <citation type="journal article" date="2017" name="Genome Biol. Evol.">
        <title>Phytophthora megakarya and P. palmivora, closely related causal agents of cacao black pod rot, underwent increases in genome sizes and gene numbers by different mechanisms.</title>
        <authorList>
            <person name="Ali S.S."/>
            <person name="Shao J."/>
            <person name="Lary D.J."/>
            <person name="Kronmiller B."/>
            <person name="Shen D."/>
            <person name="Strem M.D."/>
            <person name="Amoako-Attah I."/>
            <person name="Akrofi A.Y."/>
            <person name="Begoude B.A."/>
            <person name="Ten Hoopen G.M."/>
            <person name="Coulibaly K."/>
            <person name="Kebe B.I."/>
            <person name="Melnick R.L."/>
            <person name="Guiltinan M.J."/>
            <person name="Tyler B.M."/>
            <person name="Meinhardt L.W."/>
            <person name="Bailey B.A."/>
        </authorList>
    </citation>
    <scope>NUCLEOTIDE SEQUENCE [LARGE SCALE GENOMIC DNA]</scope>
    <source>
        <strain evidence="6">sbr112.9</strain>
    </source>
</reference>
<keyword evidence="2" id="KW-0067">ATP-binding</keyword>
<feature type="non-terminal residue" evidence="5">
    <location>
        <position position="2308"/>
    </location>
</feature>
<feature type="compositionally biased region" description="Basic and acidic residues" evidence="3">
    <location>
        <begin position="1856"/>
        <end position="1868"/>
    </location>
</feature>
<dbReference type="GO" id="GO:0000055">
    <property type="term" value="P:ribosomal large subunit export from nucleus"/>
    <property type="evidence" value="ECO:0007669"/>
    <property type="project" value="TreeGrafter"/>
</dbReference>
<evidence type="ECO:0000313" key="6">
    <source>
        <dbReference type="Proteomes" id="UP000237271"/>
    </source>
</evidence>
<feature type="compositionally biased region" description="Basic and acidic residues" evidence="3">
    <location>
        <begin position="1670"/>
        <end position="1679"/>
    </location>
</feature>
<feature type="region of interest" description="Disordered" evidence="3">
    <location>
        <begin position="1476"/>
        <end position="2031"/>
    </location>
</feature>
<keyword evidence="1" id="KW-0547">Nucleotide-binding</keyword>
<feature type="compositionally biased region" description="Basic and acidic residues" evidence="3">
    <location>
        <begin position="2006"/>
        <end position="2016"/>
    </location>
</feature>
<feature type="compositionally biased region" description="Acidic residues" evidence="3">
    <location>
        <begin position="1943"/>
        <end position="1956"/>
    </location>
</feature>
<feature type="compositionally biased region" description="Acidic residues" evidence="3">
    <location>
        <begin position="1680"/>
        <end position="1738"/>
    </location>
</feature>
<feature type="compositionally biased region" description="Acidic residues" evidence="3">
    <location>
        <begin position="1660"/>
        <end position="1669"/>
    </location>
</feature>
<feature type="region of interest" description="Disordered" evidence="3">
    <location>
        <begin position="1429"/>
        <end position="1464"/>
    </location>
</feature>
<evidence type="ECO:0000259" key="4">
    <source>
        <dbReference type="PROSITE" id="PS50234"/>
    </source>
</evidence>
<feature type="compositionally biased region" description="Polar residues" evidence="3">
    <location>
        <begin position="1777"/>
        <end position="1787"/>
    </location>
</feature>
<sequence>MSALLSTVRSSKSSQQRKRELLRELEMFQQTSESFLAQLSKKFGECFRDILEPVAAAIYCVKEGVALVTWSLYQNLKETSLKEQQKETLALSLVQFPSTMNVNKIDQSWRGIQLMLQTVGTPTTSILFGAGVSNKRKVEVALLDVALAKMEFIFRETLTTSRTNRSLDSTVVDTALVSSKTLFDLFLAKWQEQKEREEKKRKEEEELFKYKVRQLDIETEEELLEKEYREQFPDYSARDFQAFLSSEQTTASSTERSSVSTAVDMDMLITDRLLQRLCETHVKLYAETANSEIVVTQDEIVSTFSRAFSLAVKLRGSLNATASTAIESAVASSGVLASSLVQARLGGSVGMKKGAVPSFQALNSDYIRGIDFHRDPLVKEVVLVAEPLQRLMVKVQSLLAQWPDHAILQQIVLIADRIRNFEISSPLVRTLTGVELLLRKAQEWEMYAARAYSISDELSALSALVTRWRKLELYSWPHLLYVKEKQHRFTAQKTWMNMYSLLTAQFESDAMLDGVEMSCASSPNLKWLHLNHLSKWLFTPLSENKSDAAALNDAARESLDKQREFMTRLFETLDAYIRSCPIGQYETRLLVVYSFCSQLFMELWSPSERQRSSIDMTTKSSKYALANMLYHLYRYYGQHLGYLERQWSGLKAPIQRKLIEFVKICRWDEQTYYSLAESAEKSHRKLMKFVRDYDAVLTVSMQTVIDASTDSGITKEGGFVGIRSTKAELADLNDSVIIPTDVENHEEKGEQGASVDGETGDREKTQTKLASEGEPSDSDRSSTLRLIHTSVKIDVVSKSSEDNPILQASSYVEKLPALSKRIAKYTQKHILSHEQVERRQQVRELCEDLCETIFYRMFKLQKATGLPKGAKKKALIDLLGELKTQGMTYHRLQLPAEQQQIQQLFELDVPDVENCIQVDQLESALDRENFATSSTIRGLKGKNNRGKKKARNLQQVEVSEEPLTKNSPMWLWQRADGYYYRFLGQLASLRYSAVTSFSHDLSSSETDRMSGYAENMLFTMLQQRQILHGTSLSHEKLVDGLKTLQLMKDFKKNYLISSSNDNMVDLKSVSDWQEFQQIAVITLRRSIRELEISVLQFLQQTSETVSIVEEVRRQFSCIFERCDSIQNFFTERSGLAQSLGVPAIPYRAVNASEDAGGDAAIVAFARPSKRVYGVSPFVSEVGSSAHDSEAKKLPVAVNVLKDNTILFGEIQGLLSNISAAFGTMKVPVCFENFLDEYDSIVREDSKYEETLNEANTSSLSFDAAQKVCEHESAQAMVTFSEQYDILVETVLVSIQDMTKASKEADSGPIESEENSECEAQSLRDQLAALSTMMKHSRVNHIASQLANLLELLHTQYTQLANTKAQEWQRVFVASLSLLERFEPSLIDVRGISRQLLVDFLVAHKSVMKLDFVLVRIFRNLFQHGFCRTEEKNDEEGEGDAGKMQFQDDVEGTGMGEGEGKKDVSNEIEDEEQLLGLQGDQQEEPEPPADQKPEDTGLEMQNDFEGTMQDVPDDEKEEDQDENEDDEEELDREMGEFDQDDENVVDEKMWGDDSDDDEDNIDKEKEKFEEDSKVDGDALEDEVRGKDGDEDSDDSTKKEEDKQKPQLDQSDDKGADDDGGDDGDDGENGDDEKMEEEVNDDFEDKYEDHHDVDPTEREEGHGEDEAEEHGDELPEDMKLDNDDDDGDDNDDAERDNPDEEDMDKLDDPDDAADDDANGEETGGTDEDADDEEENEEEQLDNAVQLGGGGLEDEPEQAEENEDDSDQAEAPESTEEEQAASTVAGTQSKDGQDELEADEQEAEDQEMEDVSAQEQNQEQSNDDSTSHQAQKESNSNDQDAKQDWKPQSQVDSNPNQEQPRENRRDRREPNPYRNAQEAQEHWKKRVEMVDRTEEEKETDNNSSEKREKPVEMTTAEFVDDEEMEDVEHALAAADDNQIMNQPRSEEEEEEKFEKEEEVNPGNGASAMEVDDEEERKTEELAEDKESQDKPKPVKQEPKPASDATNDDSALKQEPRSDEEMAPENPTQGGEHELLDEDTEHALPSRLRDLDLTNNVQDHDQVDDAEDRAVKLLSPEEVAALRDELDSFIANWSSQSEQERGADLWAKYTALTAGASQRLCEQLRLVLEPMLRAKLEGDFRTGKRINMRKVIPYIASQFRKDKIWLRRTRPSKRQYQVMLAIDDSESMADNHAGRLALEALATLCKGMTQLEVGELSVVKFGQDLELLHAFDTPFTDDAGSRLIGRFGFQQKKTNMVQTLDTILQLLETAKQSSATSSTVEFTQIVFLISDGRFDSDGRIRIRKLIETALER</sequence>
<dbReference type="GO" id="GO:0005634">
    <property type="term" value="C:nucleus"/>
    <property type="evidence" value="ECO:0007669"/>
    <property type="project" value="TreeGrafter"/>
</dbReference>
<feature type="compositionally biased region" description="Basic and acidic residues" evidence="3">
    <location>
        <begin position="1972"/>
        <end position="1997"/>
    </location>
</feature>
<feature type="domain" description="VWFA" evidence="4">
    <location>
        <begin position="2173"/>
        <end position="2308"/>
    </location>
</feature>
<evidence type="ECO:0000256" key="1">
    <source>
        <dbReference type="ARBA" id="ARBA00022741"/>
    </source>
</evidence>
<dbReference type="Proteomes" id="UP000237271">
    <property type="component" value="Unassembled WGS sequence"/>
</dbReference>
<feature type="compositionally biased region" description="Acidic residues" evidence="3">
    <location>
        <begin position="1749"/>
        <end position="1776"/>
    </location>
</feature>
<dbReference type="GO" id="GO:0000027">
    <property type="term" value="P:ribosomal large subunit assembly"/>
    <property type="evidence" value="ECO:0007669"/>
    <property type="project" value="TreeGrafter"/>
</dbReference>
<feature type="compositionally biased region" description="Basic and acidic residues" evidence="3">
    <location>
        <begin position="1876"/>
        <end position="1908"/>
    </location>
</feature>
<gene>
    <name evidence="5" type="ORF">PHPALM_15039</name>
</gene>
<protein>
    <submittedName>
        <fullName evidence="5">Midasin-like protein</fullName>
    </submittedName>
</protein>
<feature type="compositionally biased region" description="Acidic residues" evidence="3">
    <location>
        <begin position="1551"/>
        <end position="1560"/>
    </location>
</feature>
<feature type="compositionally biased region" description="Basic and acidic residues" evidence="3">
    <location>
        <begin position="1561"/>
        <end position="1586"/>
    </location>
</feature>
<feature type="compositionally biased region" description="Acidic residues" evidence="3">
    <location>
        <begin position="1613"/>
        <end position="1644"/>
    </location>
</feature>
<feature type="compositionally biased region" description="Basic and acidic residues" evidence="3">
    <location>
        <begin position="1593"/>
        <end position="1612"/>
    </location>
</feature>
<dbReference type="GO" id="GO:0030687">
    <property type="term" value="C:preribosome, large subunit precursor"/>
    <property type="evidence" value="ECO:0007669"/>
    <property type="project" value="TreeGrafter"/>
</dbReference>
<organism evidence="5 6">
    <name type="scientific">Phytophthora palmivora</name>
    <dbReference type="NCBI Taxonomy" id="4796"/>
    <lineage>
        <taxon>Eukaryota</taxon>
        <taxon>Sar</taxon>
        <taxon>Stramenopiles</taxon>
        <taxon>Oomycota</taxon>
        <taxon>Peronosporomycetes</taxon>
        <taxon>Peronosporales</taxon>
        <taxon>Peronosporaceae</taxon>
        <taxon>Phytophthora</taxon>
    </lineage>
</organism>
<evidence type="ECO:0000256" key="2">
    <source>
        <dbReference type="ARBA" id="ARBA00022840"/>
    </source>
</evidence>
<dbReference type="EMBL" id="NCKW01008058">
    <property type="protein sequence ID" value="POM68756.1"/>
    <property type="molecule type" value="Genomic_DNA"/>
</dbReference>
<comment type="caution">
    <text evidence="5">The sequence shown here is derived from an EMBL/GenBank/DDBJ whole genome shotgun (WGS) entry which is preliminary data.</text>
</comment>
<proteinExistence type="predicted"/>
<feature type="region of interest" description="Disordered" evidence="3">
    <location>
        <begin position="740"/>
        <end position="782"/>
    </location>
</feature>
<feature type="compositionally biased region" description="Polar residues" evidence="3">
    <location>
        <begin position="1810"/>
        <end position="1835"/>
    </location>
</feature>
<keyword evidence="6" id="KW-1185">Reference proteome</keyword>
<evidence type="ECO:0000256" key="3">
    <source>
        <dbReference type="SAM" id="MobiDB-lite"/>
    </source>
</evidence>